<dbReference type="Pfam" id="PF12881">
    <property type="entry name" value="NUT"/>
    <property type="match status" value="1"/>
</dbReference>
<dbReference type="RefSeq" id="XP_072828490.1">
    <property type="nucleotide sequence ID" value="XM_072972389.1"/>
</dbReference>
<dbReference type="InterPro" id="IPR024309">
    <property type="entry name" value="NUT_N"/>
</dbReference>
<evidence type="ECO:0000313" key="4">
    <source>
        <dbReference type="Proteomes" id="UP001652581"/>
    </source>
</evidence>
<comment type="similarity">
    <text evidence="1">Belongs to the NUT family.</text>
</comment>
<proteinExistence type="inferred from homology"/>
<dbReference type="PANTHER" id="PTHR22879">
    <property type="entry name" value="NUT FAMILY MEMBER 1"/>
    <property type="match status" value="1"/>
</dbReference>
<dbReference type="PANTHER" id="PTHR22879:SF14">
    <property type="entry name" value="NUT FAMILY MEMBER 2A-RELATED"/>
    <property type="match status" value="1"/>
</dbReference>
<dbReference type="GeneID" id="140699893"/>
<feature type="domain" description="Nuclear Testis protein N-terminal" evidence="3">
    <location>
        <begin position="67"/>
        <end position="285"/>
    </location>
</feature>
<dbReference type="InterPro" id="IPR024310">
    <property type="entry name" value="NUT"/>
</dbReference>
<accession>A0ABM5E5R8</accession>
<gene>
    <name evidence="5" type="primary">LOC140699893</name>
</gene>
<feature type="region of interest" description="Disordered" evidence="2">
    <location>
        <begin position="314"/>
        <end position="346"/>
    </location>
</feature>
<sequence>MMQVDPLVAKLLEQSYGHGLDPRWPLGPWQMPIPCPTTRGSAASQAGCSDSEAQFMARNQRIPHLSAWRFKEFEAKEEMQTQQVQWMKGMQGLPPPAPPKPESWGPTALKVGPQSGTHMPTGAEHKVCVPRKLHRSQCPWETMAPKENPPEAVKEHVDTMEELVGPVPSATGELDAEFQEDRNELKQEENRAYTDPHLLSYTDKLCSQEACVTKLEAVIHPQFLAELLSTEPHLDFLALAEELEQEAGLTLEELVQKRFLDLKEELGVPAPTSHSAPHLDSSTLQPAALGDVPELCPRALEMCLPWRLEAPQAPFSQKTGLSPAPPPAVKSRKRPLVEAQCKTDKV</sequence>
<keyword evidence="4" id="KW-1185">Reference proteome</keyword>
<name>A0ABM5E5R8_VICPA</name>
<evidence type="ECO:0000256" key="2">
    <source>
        <dbReference type="SAM" id="MobiDB-lite"/>
    </source>
</evidence>
<reference evidence="5" key="1">
    <citation type="submission" date="2025-08" db="UniProtKB">
        <authorList>
            <consortium name="RefSeq"/>
        </authorList>
    </citation>
    <scope>IDENTIFICATION</scope>
</reference>
<organism evidence="4 5">
    <name type="scientific">Vicugna pacos</name>
    <name type="common">Alpaca</name>
    <name type="synonym">Lama pacos</name>
    <dbReference type="NCBI Taxonomy" id="30538"/>
    <lineage>
        <taxon>Eukaryota</taxon>
        <taxon>Metazoa</taxon>
        <taxon>Chordata</taxon>
        <taxon>Craniata</taxon>
        <taxon>Vertebrata</taxon>
        <taxon>Euteleostomi</taxon>
        <taxon>Mammalia</taxon>
        <taxon>Eutheria</taxon>
        <taxon>Laurasiatheria</taxon>
        <taxon>Artiodactyla</taxon>
        <taxon>Tylopoda</taxon>
        <taxon>Camelidae</taxon>
        <taxon>Vicugna</taxon>
    </lineage>
</organism>
<evidence type="ECO:0000259" key="3">
    <source>
        <dbReference type="Pfam" id="PF12881"/>
    </source>
</evidence>
<dbReference type="Proteomes" id="UP001652581">
    <property type="component" value="Chromosome 11"/>
</dbReference>
<evidence type="ECO:0000313" key="5">
    <source>
        <dbReference type="RefSeq" id="XP_072828490.1"/>
    </source>
</evidence>
<protein>
    <submittedName>
        <fullName evidence="5">NUT family member 2G-like</fullName>
    </submittedName>
</protein>
<evidence type="ECO:0000256" key="1">
    <source>
        <dbReference type="ARBA" id="ARBA00010586"/>
    </source>
</evidence>